<comment type="similarity">
    <text evidence="2">Belongs to the DNA photolyase class-1 family.</text>
</comment>
<evidence type="ECO:0000256" key="13">
    <source>
        <dbReference type="PIRSR" id="PIRSR602081-2"/>
    </source>
</evidence>
<dbReference type="Gene3D" id="1.25.40.80">
    <property type="match status" value="1"/>
</dbReference>
<evidence type="ECO:0000256" key="11">
    <source>
        <dbReference type="ARBA" id="ARBA00083107"/>
    </source>
</evidence>
<dbReference type="Proteomes" id="UP001333710">
    <property type="component" value="Chromosome"/>
</dbReference>
<dbReference type="InterPro" id="IPR006050">
    <property type="entry name" value="DNA_photolyase_N"/>
</dbReference>
<sequence>MVTIYWMRNDLRLTDNPALCFAVEQGSVLPIYIHDTGVEKECGAATRRWLHDSLLSIDSALKGNLRVFKGEPLEVLNKLVADLKPDAIVWNRGYEPETIARDTKIKSGLQEQGLKVKSFNAGHLWAPTDILKKDGTPYKVFTPYYRKGCLAASVPRFPLQRPAKINFVETAVSDAVDIEDLNFIPKINWDEQMMRHWSPGEQGAKDRLQAFLDGPLFNYKEERNIPAVAATSRLSPHLHFGEISPNQVWYAVLDKCEQQGISVEHPDVDCYLSELGWREFSAYLLFHFSDMVTENFNVKFNKFAWRSDNQQLQAWQRGKTGIPIVDAGMRELWATGYMHNRVRMIVGSFLVKNLLLDWREGEAWFWDCLVDADLASNVASWQWVAGSGADAAPYFRIFNPVTQGEKFDPQGEYVKTWCPELKKVPAKLIHKPWEAKTDILRACGVELGNDYPEPLVDLKASRQRALDAFAELKNVS</sequence>
<dbReference type="FunFam" id="1.10.579.10:FF:000003">
    <property type="entry name" value="Deoxyribodipyrimidine photo-lyase"/>
    <property type="match status" value="1"/>
</dbReference>
<dbReference type="Gene3D" id="1.10.579.10">
    <property type="entry name" value="DNA Cyclobutane Dipyrimidine Photolyase, subunit A, domain 3"/>
    <property type="match status" value="1"/>
</dbReference>
<comment type="catalytic activity">
    <reaction evidence="9">
        <text>cyclobutadipyrimidine (in DNA) = 2 pyrimidine residues (in DNA).</text>
        <dbReference type="EC" id="4.1.99.3"/>
    </reaction>
</comment>
<dbReference type="GO" id="GO:0003904">
    <property type="term" value="F:deoxyribodipyrimidine photo-lyase activity"/>
    <property type="evidence" value="ECO:0007669"/>
    <property type="project" value="UniProtKB-EC"/>
</dbReference>
<comment type="cofactor">
    <cofactor evidence="1">
        <name>(6R)-5,10-methylene-5,6,7,8-tetrahydrofolate</name>
        <dbReference type="ChEBI" id="CHEBI:15636"/>
    </cofactor>
</comment>
<dbReference type="EC" id="4.1.99.3" evidence="3"/>
<dbReference type="InterPro" id="IPR018394">
    <property type="entry name" value="DNA_photolyase_1_CS_C"/>
</dbReference>
<dbReference type="GO" id="GO:0009416">
    <property type="term" value="P:response to light stimulus"/>
    <property type="evidence" value="ECO:0007669"/>
    <property type="project" value="TreeGrafter"/>
</dbReference>
<evidence type="ECO:0000256" key="12">
    <source>
        <dbReference type="PIRSR" id="PIRSR602081-1"/>
    </source>
</evidence>
<dbReference type="RefSeq" id="WP_338292126.1">
    <property type="nucleotide sequence ID" value="NZ_AP027272.1"/>
</dbReference>
<comment type="function">
    <text evidence="10">Involved in repair of UV radiation-induced DNA damage. Catalyzes the light-dependent monomerization (300-600 nm) of cyclobutyl pyrimidine dimers (in cis-syn configuration), which are formed between adjacent bases on the same DNA strand upon exposure to ultraviolet radiation.</text>
</comment>
<reference evidence="16" key="1">
    <citation type="submission" date="2023-01" db="EMBL/GenBank/DDBJ databases">
        <title>Complete genome sequence of Planctobacterium marinum strain Dej080120_11.</title>
        <authorList>
            <person name="Ueki S."/>
            <person name="Maruyama F."/>
        </authorList>
    </citation>
    <scope>NUCLEOTIDE SEQUENCE</scope>
    <source>
        <strain evidence="16">Dej080120_11</strain>
    </source>
</reference>
<dbReference type="AlphaFoldDB" id="A0AA48HQE6"/>
<evidence type="ECO:0000256" key="1">
    <source>
        <dbReference type="ARBA" id="ARBA00001932"/>
    </source>
</evidence>
<dbReference type="GO" id="GO:0003677">
    <property type="term" value="F:DNA binding"/>
    <property type="evidence" value="ECO:0007669"/>
    <property type="project" value="TreeGrafter"/>
</dbReference>
<dbReference type="SUPFAM" id="SSF48173">
    <property type="entry name" value="Cryptochrome/photolyase FAD-binding domain"/>
    <property type="match status" value="1"/>
</dbReference>
<dbReference type="InterPro" id="IPR036134">
    <property type="entry name" value="Crypto/Photolyase_FAD-like_sf"/>
</dbReference>
<comment type="similarity">
    <text evidence="14">Belongs to the DNA photolyase family.</text>
</comment>
<dbReference type="GO" id="GO:0071949">
    <property type="term" value="F:FAD binding"/>
    <property type="evidence" value="ECO:0007669"/>
    <property type="project" value="TreeGrafter"/>
</dbReference>
<dbReference type="SUPFAM" id="SSF52425">
    <property type="entry name" value="Cryptochrome/photolyase, N-terminal domain"/>
    <property type="match status" value="1"/>
</dbReference>
<evidence type="ECO:0000256" key="8">
    <source>
        <dbReference type="ARBA" id="ARBA00031671"/>
    </source>
</evidence>
<dbReference type="PROSITE" id="PS00394">
    <property type="entry name" value="DNA_PHOTOLYASES_1_1"/>
    <property type="match status" value="1"/>
</dbReference>
<feature type="site" description="Electron transfer via tryptophanyl radical" evidence="13">
    <location>
        <position position="381"/>
    </location>
</feature>
<dbReference type="Gene3D" id="3.40.50.620">
    <property type="entry name" value="HUPs"/>
    <property type="match status" value="1"/>
</dbReference>
<keyword evidence="6 12" id="KW-0274">FAD</keyword>
<evidence type="ECO:0000256" key="7">
    <source>
        <dbReference type="ARBA" id="ARBA00022991"/>
    </source>
</evidence>
<evidence type="ECO:0000313" key="16">
    <source>
        <dbReference type="EMBL" id="BDX06089.1"/>
    </source>
</evidence>
<dbReference type="Pfam" id="PF00875">
    <property type="entry name" value="DNA_photolyase"/>
    <property type="match status" value="1"/>
</dbReference>
<keyword evidence="17" id="KW-1185">Reference proteome</keyword>
<evidence type="ECO:0000256" key="4">
    <source>
        <dbReference type="ARBA" id="ARBA00014046"/>
    </source>
</evidence>
<comment type="cofactor">
    <cofactor evidence="12">
        <name>FAD</name>
        <dbReference type="ChEBI" id="CHEBI:57692"/>
    </cofactor>
    <text evidence="12">Binds 1 FAD per subunit.</text>
</comment>
<dbReference type="InterPro" id="IPR005101">
    <property type="entry name" value="Cryptochr/Photolyase_FAD-bd"/>
</dbReference>
<evidence type="ECO:0000259" key="15">
    <source>
        <dbReference type="PROSITE" id="PS51645"/>
    </source>
</evidence>
<dbReference type="KEGG" id="pmaw:MACH26_16100"/>
<keyword evidence="7 14" id="KW-0157">Chromophore</keyword>
<keyword evidence="5 12" id="KW-0285">Flavoprotein</keyword>
<organism evidence="16 17">
    <name type="scientific">Planctobacterium marinum</name>
    <dbReference type="NCBI Taxonomy" id="1631968"/>
    <lineage>
        <taxon>Bacteria</taxon>
        <taxon>Pseudomonadati</taxon>
        <taxon>Pseudomonadota</taxon>
        <taxon>Gammaproteobacteria</taxon>
        <taxon>Alteromonadales</taxon>
        <taxon>Alteromonadaceae</taxon>
        <taxon>Planctobacterium</taxon>
    </lineage>
</organism>
<evidence type="ECO:0000256" key="5">
    <source>
        <dbReference type="ARBA" id="ARBA00022630"/>
    </source>
</evidence>
<evidence type="ECO:0000313" key="17">
    <source>
        <dbReference type="Proteomes" id="UP001333710"/>
    </source>
</evidence>
<feature type="binding site" evidence="12">
    <location>
        <begin position="371"/>
        <end position="373"/>
    </location>
    <ligand>
        <name>FAD</name>
        <dbReference type="ChEBI" id="CHEBI:57692"/>
    </ligand>
</feature>
<dbReference type="InterPro" id="IPR036155">
    <property type="entry name" value="Crypto/Photolyase_N_sf"/>
</dbReference>
<dbReference type="EMBL" id="AP027272">
    <property type="protein sequence ID" value="BDX06089.1"/>
    <property type="molecule type" value="Genomic_DNA"/>
</dbReference>
<dbReference type="PROSITE" id="PS51645">
    <property type="entry name" value="PHR_CRY_ALPHA_BETA"/>
    <property type="match status" value="1"/>
</dbReference>
<dbReference type="PRINTS" id="PR00147">
    <property type="entry name" value="DNAPHOTLYASE"/>
</dbReference>
<dbReference type="InterPro" id="IPR002081">
    <property type="entry name" value="Cryptochrome/DNA_photolyase_1"/>
</dbReference>
<dbReference type="InterPro" id="IPR014729">
    <property type="entry name" value="Rossmann-like_a/b/a_fold"/>
</dbReference>
<name>A0AA48HQE6_9ALTE</name>
<feature type="binding site" evidence="12">
    <location>
        <position position="219"/>
    </location>
    <ligand>
        <name>FAD</name>
        <dbReference type="ChEBI" id="CHEBI:57692"/>
    </ligand>
</feature>
<gene>
    <name evidence="16" type="primary">phrB</name>
    <name evidence="16" type="ORF">MACH26_16100</name>
</gene>
<proteinExistence type="inferred from homology"/>
<dbReference type="PANTHER" id="PTHR11455:SF9">
    <property type="entry name" value="CRYPTOCHROME CIRCADIAN CLOCK 5 ISOFORM X1"/>
    <property type="match status" value="1"/>
</dbReference>
<dbReference type="GO" id="GO:0000719">
    <property type="term" value="P:photoreactive repair"/>
    <property type="evidence" value="ECO:0007669"/>
    <property type="project" value="UniProtKB-ARBA"/>
</dbReference>
<dbReference type="Pfam" id="PF03441">
    <property type="entry name" value="FAD_binding_7"/>
    <property type="match status" value="1"/>
</dbReference>
<evidence type="ECO:0000256" key="3">
    <source>
        <dbReference type="ARBA" id="ARBA00013149"/>
    </source>
</evidence>
<feature type="site" description="Electron transfer via tryptophanyl radical" evidence="13">
    <location>
        <position position="305"/>
    </location>
</feature>
<evidence type="ECO:0000256" key="9">
    <source>
        <dbReference type="ARBA" id="ARBA00033999"/>
    </source>
</evidence>
<evidence type="ECO:0000256" key="10">
    <source>
        <dbReference type="ARBA" id="ARBA00059220"/>
    </source>
</evidence>
<feature type="binding site" evidence="12">
    <location>
        <begin position="231"/>
        <end position="235"/>
    </location>
    <ligand>
        <name>FAD</name>
        <dbReference type="ChEBI" id="CHEBI:57692"/>
    </ligand>
</feature>
<feature type="binding site" evidence="12">
    <location>
        <position position="271"/>
    </location>
    <ligand>
        <name>FAD</name>
        <dbReference type="ChEBI" id="CHEBI:57692"/>
    </ligand>
</feature>
<evidence type="ECO:0000256" key="14">
    <source>
        <dbReference type="RuleBase" id="RU004182"/>
    </source>
</evidence>
<protein>
    <recommendedName>
        <fullName evidence="4">Deoxyribodipyrimidine photo-lyase</fullName>
        <ecNumber evidence="3">4.1.99.3</ecNumber>
    </recommendedName>
    <alternativeName>
        <fullName evidence="8">DNA photolyase</fullName>
    </alternativeName>
    <alternativeName>
        <fullName evidence="11">Photoreactivating enzyme</fullName>
    </alternativeName>
</protein>
<feature type="domain" description="Photolyase/cryptochrome alpha/beta" evidence="15">
    <location>
        <begin position="1"/>
        <end position="124"/>
    </location>
</feature>
<accession>A0AA48HQE6</accession>
<feature type="site" description="Electron transfer via tryptophanyl radical" evidence="13">
    <location>
        <position position="358"/>
    </location>
</feature>
<evidence type="ECO:0000256" key="2">
    <source>
        <dbReference type="ARBA" id="ARBA00005862"/>
    </source>
</evidence>
<evidence type="ECO:0000256" key="6">
    <source>
        <dbReference type="ARBA" id="ARBA00022827"/>
    </source>
</evidence>
<dbReference type="PANTHER" id="PTHR11455">
    <property type="entry name" value="CRYPTOCHROME"/>
    <property type="match status" value="1"/>
</dbReference>